<protein>
    <submittedName>
        <fullName evidence="1">Uncharacterized protein</fullName>
    </submittedName>
</protein>
<accession>A0A0E9XX77</accession>
<reference evidence="1" key="2">
    <citation type="journal article" date="2015" name="Fish Shellfish Immunol.">
        <title>Early steps in the European eel (Anguilla anguilla)-Vibrio vulnificus interaction in the gills: Role of the RtxA13 toxin.</title>
        <authorList>
            <person name="Callol A."/>
            <person name="Pajuelo D."/>
            <person name="Ebbesson L."/>
            <person name="Teles M."/>
            <person name="MacKenzie S."/>
            <person name="Amaro C."/>
        </authorList>
    </citation>
    <scope>NUCLEOTIDE SEQUENCE</scope>
</reference>
<sequence length="12" mass="1414">MFSKVPMVSIKF</sequence>
<proteinExistence type="predicted"/>
<reference evidence="1" key="1">
    <citation type="submission" date="2014-11" db="EMBL/GenBank/DDBJ databases">
        <authorList>
            <person name="Amaro Gonzalez C."/>
        </authorList>
    </citation>
    <scope>NUCLEOTIDE SEQUENCE</scope>
</reference>
<organism evidence="1">
    <name type="scientific">Anguilla anguilla</name>
    <name type="common">European freshwater eel</name>
    <name type="synonym">Muraena anguilla</name>
    <dbReference type="NCBI Taxonomy" id="7936"/>
    <lineage>
        <taxon>Eukaryota</taxon>
        <taxon>Metazoa</taxon>
        <taxon>Chordata</taxon>
        <taxon>Craniata</taxon>
        <taxon>Vertebrata</taxon>
        <taxon>Euteleostomi</taxon>
        <taxon>Actinopterygii</taxon>
        <taxon>Neopterygii</taxon>
        <taxon>Teleostei</taxon>
        <taxon>Anguilliformes</taxon>
        <taxon>Anguillidae</taxon>
        <taxon>Anguilla</taxon>
    </lineage>
</organism>
<evidence type="ECO:0000313" key="1">
    <source>
        <dbReference type="EMBL" id="JAI06461.1"/>
    </source>
</evidence>
<dbReference type="EMBL" id="GBXM01002117">
    <property type="protein sequence ID" value="JAI06461.1"/>
    <property type="molecule type" value="Transcribed_RNA"/>
</dbReference>
<name>A0A0E9XX77_ANGAN</name>